<dbReference type="AlphaFoldDB" id="A0A0B1TL22"/>
<dbReference type="Proteomes" id="UP000053660">
    <property type="component" value="Unassembled WGS sequence"/>
</dbReference>
<evidence type="ECO:0000313" key="1">
    <source>
        <dbReference type="EMBL" id="KHJ96517.1"/>
    </source>
</evidence>
<keyword evidence="2" id="KW-1185">Reference proteome</keyword>
<gene>
    <name evidence="1" type="ORF">OESDEN_03523</name>
</gene>
<dbReference type="EMBL" id="KN549649">
    <property type="protein sequence ID" value="KHJ96517.1"/>
    <property type="molecule type" value="Genomic_DNA"/>
</dbReference>
<evidence type="ECO:0000313" key="2">
    <source>
        <dbReference type="Proteomes" id="UP000053660"/>
    </source>
</evidence>
<proteinExistence type="predicted"/>
<sequence length="160" mass="17568">MLCLTTAELLNSSPMDCIIRNHLHICNAVIEDETSQISKPAFMASGTRLSEARHGYIGVPISYVPTAVRAAGGSHSSNKEAQVCRAIVQALLAKGSSHVTCHNHNHQSHFIRHIDDGVAKKTSSSDITPDGPEFIDDKLRLNIAITRRRHCQFLFGSIFH</sequence>
<reference evidence="1 2" key="1">
    <citation type="submission" date="2014-03" db="EMBL/GenBank/DDBJ databases">
        <title>Draft genome of the hookworm Oesophagostomum dentatum.</title>
        <authorList>
            <person name="Mitreva M."/>
        </authorList>
    </citation>
    <scope>NUCLEOTIDE SEQUENCE [LARGE SCALE GENOMIC DNA]</scope>
    <source>
        <strain evidence="1 2">OD-Hann</strain>
    </source>
</reference>
<dbReference type="OrthoDB" id="5851052at2759"/>
<protein>
    <recommendedName>
        <fullName evidence="3">DNA2/NAM7 helicase-like C-terminal domain-containing protein</fullName>
    </recommendedName>
</protein>
<name>A0A0B1TL22_OESDE</name>
<organism evidence="1 2">
    <name type="scientific">Oesophagostomum dentatum</name>
    <name type="common">Nodular worm</name>
    <dbReference type="NCBI Taxonomy" id="61180"/>
    <lineage>
        <taxon>Eukaryota</taxon>
        <taxon>Metazoa</taxon>
        <taxon>Ecdysozoa</taxon>
        <taxon>Nematoda</taxon>
        <taxon>Chromadorea</taxon>
        <taxon>Rhabditida</taxon>
        <taxon>Rhabditina</taxon>
        <taxon>Rhabditomorpha</taxon>
        <taxon>Strongyloidea</taxon>
        <taxon>Strongylidae</taxon>
        <taxon>Oesophagostomum</taxon>
    </lineage>
</organism>
<accession>A0A0B1TL22</accession>
<evidence type="ECO:0008006" key="3">
    <source>
        <dbReference type="Google" id="ProtNLM"/>
    </source>
</evidence>